<dbReference type="InterPro" id="IPR001128">
    <property type="entry name" value="Cyt_P450"/>
</dbReference>
<dbReference type="PRINTS" id="PR00385">
    <property type="entry name" value="P450"/>
</dbReference>
<evidence type="ECO:0000256" key="6">
    <source>
        <dbReference type="ARBA" id="ARBA00022617"/>
    </source>
</evidence>
<keyword evidence="10 15" id="KW-0560">Oxidoreductase</keyword>
<feature type="chain" id="PRO_5028900222" evidence="16">
    <location>
        <begin position="19"/>
        <end position="488"/>
    </location>
</feature>
<sequence length="488" mass="55939">MFAVVLLCIACFAYWCWCRQRAKTAEPPSLPGAWPLVGHLPLFLGDGCKIWNQINYASDHSYDVGGAVKINLGPITVYFITDPDDCNTIATTCMEKDPVYDVTKPWVGESLFTSRYEVWKNDYKLLSPAFSQIILNTFMDVFNSESRKLVKEFDKHAGKGPFDYFKYLRHNALNVICMTALGVGFTDSNLASDYLHAADSILDTVVERFIKFWWHSPYTFAWSRLKKEQDAYLKILHKMSDAVLQKRKSELFENTCVEKNITPGTKFKPFVDILLELSVEKGAFNDEQIRAQVDIMLAAGHETTPNALLFTMVLLGSHPDVQEKVFSEIQEVLGEDRDVEKMDLSKLQYLEAVVKESLRVFTVAPAIARKLERDVKLKNYTLLSGQHCFLLLCGLHKHPIWGPDRYEFKPERWFEPSKLPGNLMYAPFGLGRRHCIGKTYAMMSMKTTLAHVVRSYRIKADHTKMRLKYLGTLKPANDAYYISIEKRT</sequence>
<evidence type="ECO:0000256" key="16">
    <source>
        <dbReference type="SAM" id="SignalP"/>
    </source>
</evidence>
<keyword evidence="9" id="KW-0492">Microsome</keyword>
<dbReference type="InterPro" id="IPR050196">
    <property type="entry name" value="Cytochrome_P450_Monoox"/>
</dbReference>
<evidence type="ECO:0000256" key="5">
    <source>
        <dbReference type="ARBA" id="ARBA00010617"/>
    </source>
</evidence>
<keyword evidence="16" id="KW-0732">Signal</keyword>
<dbReference type="GO" id="GO:0004497">
    <property type="term" value="F:monooxygenase activity"/>
    <property type="evidence" value="ECO:0007669"/>
    <property type="project" value="UniProtKB-KW"/>
</dbReference>
<dbReference type="Gene3D" id="1.10.630.10">
    <property type="entry name" value="Cytochrome P450"/>
    <property type="match status" value="1"/>
</dbReference>
<proteinExistence type="evidence at transcript level"/>
<feature type="signal peptide" evidence="16">
    <location>
        <begin position="1"/>
        <end position="18"/>
    </location>
</feature>
<comment type="cofactor">
    <cofactor evidence="1 14">
        <name>heme</name>
        <dbReference type="ChEBI" id="CHEBI:30413"/>
    </cofactor>
</comment>
<evidence type="ECO:0000256" key="12">
    <source>
        <dbReference type="ARBA" id="ARBA00023033"/>
    </source>
</evidence>
<protein>
    <submittedName>
        <fullName evidence="17">Cytochrome P450 CYP4A314</fullName>
        <ecNumber evidence="17">1.6.2.4</ecNumber>
    </submittedName>
</protein>
<dbReference type="Pfam" id="PF00067">
    <property type="entry name" value="p450"/>
    <property type="match status" value="1"/>
</dbReference>
<evidence type="ECO:0000256" key="13">
    <source>
        <dbReference type="ARBA" id="ARBA00023136"/>
    </source>
</evidence>
<evidence type="ECO:0000313" key="17">
    <source>
        <dbReference type="EMBL" id="QEL53078.1"/>
    </source>
</evidence>
<keyword evidence="13" id="KW-0472">Membrane</keyword>
<evidence type="ECO:0000256" key="2">
    <source>
        <dbReference type="ARBA" id="ARBA00003690"/>
    </source>
</evidence>
<dbReference type="EC" id="1.6.2.4" evidence="17"/>
<dbReference type="GO" id="GO:0005789">
    <property type="term" value="C:endoplasmic reticulum membrane"/>
    <property type="evidence" value="ECO:0007669"/>
    <property type="project" value="UniProtKB-SubCell"/>
</dbReference>
<keyword evidence="11 14" id="KW-0408">Iron</keyword>
<comment type="function">
    <text evidence="2">May be involved in the metabolism of insect hormones and in the breakdown of synthetic insecticides.</text>
</comment>
<evidence type="ECO:0000256" key="8">
    <source>
        <dbReference type="ARBA" id="ARBA00022824"/>
    </source>
</evidence>
<dbReference type="EMBL" id="MH346397">
    <property type="protein sequence ID" value="QEL53078.1"/>
    <property type="molecule type" value="mRNA"/>
</dbReference>
<dbReference type="AlphaFoldDB" id="A0A7G3WA70"/>
<dbReference type="InterPro" id="IPR002401">
    <property type="entry name" value="Cyt_P450_E_grp-I"/>
</dbReference>
<comment type="similarity">
    <text evidence="5 15">Belongs to the cytochrome P450 family.</text>
</comment>
<feature type="binding site" description="axial binding residue" evidence="14">
    <location>
        <position position="435"/>
    </location>
    <ligand>
        <name>heme</name>
        <dbReference type="ChEBI" id="CHEBI:30413"/>
    </ligand>
    <ligandPart>
        <name>Fe</name>
        <dbReference type="ChEBI" id="CHEBI:18248"/>
    </ligandPart>
</feature>
<dbReference type="GO" id="GO:0020037">
    <property type="term" value="F:heme binding"/>
    <property type="evidence" value="ECO:0007669"/>
    <property type="project" value="InterPro"/>
</dbReference>
<evidence type="ECO:0000256" key="15">
    <source>
        <dbReference type="RuleBase" id="RU000461"/>
    </source>
</evidence>
<keyword evidence="8" id="KW-0256">Endoplasmic reticulum</keyword>
<dbReference type="PANTHER" id="PTHR24291">
    <property type="entry name" value="CYTOCHROME P450 FAMILY 4"/>
    <property type="match status" value="1"/>
</dbReference>
<accession>A0A7G3WA70</accession>
<evidence type="ECO:0000256" key="9">
    <source>
        <dbReference type="ARBA" id="ARBA00022848"/>
    </source>
</evidence>
<keyword evidence="12 15" id="KW-0503">Monooxygenase</keyword>
<evidence type="ECO:0000256" key="14">
    <source>
        <dbReference type="PIRSR" id="PIRSR602401-1"/>
    </source>
</evidence>
<keyword evidence="7 14" id="KW-0479">Metal-binding</keyword>
<organism evidence="17">
    <name type="scientific">Mythimna separata</name>
    <name type="common">Oriental armyworm</name>
    <name type="synonym">Pseudaletia separata</name>
    <dbReference type="NCBI Taxonomy" id="271217"/>
    <lineage>
        <taxon>Eukaryota</taxon>
        <taxon>Metazoa</taxon>
        <taxon>Ecdysozoa</taxon>
        <taxon>Arthropoda</taxon>
        <taxon>Hexapoda</taxon>
        <taxon>Insecta</taxon>
        <taxon>Pterygota</taxon>
        <taxon>Neoptera</taxon>
        <taxon>Endopterygota</taxon>
        <taxon>Lepidoptera</taxon>
        <taxon>Glossata</taxon>
        <taxon>Ditrysia</taxon>
        <taxon>Noctuoidea</taxon>
        <taxon>Noctuidae</taxon>
        <taxon>Noctuinae</taxon>
        <taxon>Hadenini</taxon>
        <taxon>Mythimna</taxon>
    </lineage>
</organism>
<evidence type="ECO:0000256" key="1">
    <source>
        <dbReference type="ARBA" id="ARBA00001971"/>
    </source>
</evidence>
<dbReference type="PRINTS" id="PR00463">
    <property type="entry name" value="EP450I"/>
</dbReference>
<reference evidence="17" key="1">
    <citation type="submission" date="2018-05" db="EMBL/GenBank/DDBJ databases">
        <title>Characterization of multiple P450s from Mythimna separate Walker.</title>
        <authorList>
            <person name="Li X."/>
            <person name="Yang X."/>
        </authorList>
    </citation>
    <scope>NUCLEOTIDE SEQUENCE</scope>
</reference>
<comment type="subcellular location">
    <subcellularLocation>
        <location evidence="4">Endoplasmic reticulum membrane</location>
        <topology evidence="4">Peripheral membrane protein</topology>
    </subcellularLocation>
    <subcellularLocation>
        <location evidence="3">Microsome membrane</location>
        <topology evidence="3">Peripheral membrane protein</topology>
    </subcellularLocation>
</comment>
<evidence type="ECO:0000256" key="3">
    <source>
        <dbReference type="ARBA" id="ARBA00004174"/>
    </source>
</evidence>
<evidence type="ECO:0000256" key="4">
    <source>
        <dbReference type="ARBA" id="ARBA00004406"/>
    </source>
</evidence>
<dbReference type="GO" id="GO:0016705">
    <property type="term" value="F:oxidoreductase activity, acting on paired donors, with incorporation or reduction of molecular oxygen"/>
    <property type="evidence" value="ECO:0007669"/>
    <property type="project" value="InterPro"/>
</dbReference>
<dbReference type="InterPro" id="IPR036396">
    <property type="entry name" value="Cyt_P450_sf"/>
</dbReference>
<evidence type="ECO:0000256" key="7">
    <source>
        <dbReference type="ARBA" id="ARBA00022723"/>
    </source>
</evidence>
<dbReference type="SUPFAM" id="SSF48264">
    <property type="entry name" value="Cytochrome P450"/>
    <property type="match status" value="1"/>
</dbReference>
<name>A0A7G3WA70_MYTSE</name>
<dbReference type="PANTHER" id="PTHR24291:SF189">
    <property type="entry name" value="CYTOCHROME P450 4C3-RELATED"/>
    <property type="match status" value="1"/>
</dbReference>
<dbReference type="InterPro" id="IPR017972">
    <property type="entry name" value="Cyt_P450_CS"/>
</dbReference>
<dbReference type="GO" id="GO:0005506">
    <property type="term" value="F:iron ion binding"/>
    <property type="evidence" value="ECO:0007669"/>
    <property type="project" value="InterPro"/>
</dbReference>
<keyword evidence="6 14" id="KW-0349">Heme</keyword>
<evidence type="ECO:0000256" key="11">
    <source>
        <dbReference type="ARBA" id="ARBA00023004"/>
    </source>
</evidence>
<dbReference type="GO" id="GO:0003958">
    <property type="term" value="F:NADPH-hemoprotein reductase activity"/>
    <property type="evidence" value="ECO:0007669"/>
    <property type="project" value="UniProtKB-EC"/>
</dbReference>
<dbReference type="PROSITE" id="PS00086">
    <property type="entry name" value="CYTOCHROME_P450"/>
    <property type="match status" value="1"/>
</dbReference>
<evidence type="ECO:0000256" key="10">
    <source>
        <dbReference type="ARBA" id="ARBA00023002"/>
    </source>
</evidence>